<dbReference type="Proteomes" id="UP000324800">
    <property type="component" value="Unassembled WGS sequence"/>
</dbReference>
<evidence type="ECO:0000313" key="2">
    <source>
        <dbReference type="Proteomes" id="UP000324800"/>
    </source>
</evidence>
<dbReference type="AlphaFoldDB" id="A0A5J4X3M8"/>
<organism evidence="1 2">
    <name type="scientific">Streblomastix strix</name>
    <dbReference type="NCBI Taxonomy" id="222440"/>
    <lineage>
        <taxon>Eukaryota</taxon>
        <taxon>Metamonada</taxon>
        <taxon>Preaxostyla</taxon>
        <taxon>Oxymonadida</taxon>
        <taxon>Streblomastigidae</taxon>
        <taxon>Streblomastix</taxon>
    </lineage>
</organism>
<sequence length="212" mass="24084">MFESINRVRHLSFTTSMRLMPFPIRKKPYIMPSFQFNDPLNRERDGEVAGPGLSEVQNHGRIQLPEYVSPDIQSQKSNHNQQINDYKASSNYSGSDIDNNQLCCTTTMALVDQPVGTSAISLLFDFKHHHISLHSFIIVSLPPSSSRIMPVIDENRVMKTLKGVGIEPMVRVHTGNVNVVKGALMKNNEYLKDYYSKGNQVVQSRLDYLHHI</sequence>
<evidence type="ECO:0000313" key="1">
    <source>
        <dbReference type="EMBL" id="KAA6401255.1"/>
    </source>
</evidence>
<proteinExistence type="predicted"/>
<accession>A0A5J4X3M8</accession>
<comment type="caution">
    <text evidence="1">The sequence shown here is derived from an EMBL/GenBank/DDBJ whole genome shotgun (WGS) entry which is preliminary data.</text>
</comment>
<dbReference type="EMBL" id="SNRW01000420">
    <property type="protein sequence ID" value="KAA6401255.1"/>
    <property type="molecule type" value="Genomic_DNA"/>
</dbReference>
<name>A0A5J4X3M8_9EUKA</name>
<protein>
    <submittedName>
        <fullName evidence="1">Uncharacterized protein</fullName>
    </submittedName>
</protein>
<reference evidence="1 2" key="1">
    <citation type="submission" date="2019-03" db="EMBL/GenBank/DDBJ databases">
        <title>Single cell metagenomics reveals metabolic interactions within the superorganism composed of flagellate Streblomastix strix and complex community of Bacteroidetes bacteria on its surface.</title>
        <authorList>
            <person name="Treitli S.C."/>
            <person name="Kolisko M."/>
            <person name="Husnik F."/>
            <person name="Keeling P."/>
            <person name="Hampl V."/>
        </authorList>
    </citation>
    <scope>NUCLEOTIDE SEQUENCE [LARGE SCALE GENOMIC DNA]</scope>
    <source>
        <strain evidence="1">ST1C</strain>
    </source>
</reference>
<gene>
    <name evidence="1" type="ORF">EZS28_003218</name>
</gene>